<accession>A0A919SUB9</accession>
<feature type="domain" description="SnoaL-like" evidence="2">
    <location>
        <begin position="45"/>
        <end position="167"/>
    </location>
</feature>
<dbReference type="InterPro" id="IPR037401">
    <property type="entry name" value="SnoaL-like"/>
</dbReference>
<evidence type="ECO:0000313" key="4">
    <source>
        <dbReference type="Proteomes" id="UP000680865"/>
    </source>
</evidence>
<dbReference type="GO" id="GO:0016853">
    <property type="term" value="F:isomerase activity"/>
    <property type="evidence" value="ECO:0007669"/>
    <property type="project" value="UniProtKB-KW"/>
</dbReference>
<keyword evidence="3" id="KW-0413">Isomerase</keyword>
<feature type="region of interest" description="Disordered" evidence="1">
    <location>
        <begin position="16"/>
        <end position="39"/>
    </location>
</feature>
<comment type="caution">
    <text evidence="3">The sequence shown here is derived from an EMBL/GenBank/DDBJ whole genome shotgun (WGS) entry which is preliminary data.</text>
</comment>
<proteinExistence type="predicted"/>
<name>A0A919SUB9_9ACTN</name>
<dbReference type="SUPFAM" id="SSF54427">
    <property type="entry name" value="NTF2-like"/>
    <property type="match status" value="1"/>
</dbReference>
<dbReference type="AlphaFoldDB" id="A0A919SUB9"/>
<dbReference type="EMBL" id="BOQP01000034">
    <property type="protein sequence ID" value="GIM78500.1"/>
    <property type="molecule type" value="Genomic_DNA"/>
</dbReference>
<organism evidence="3 4">
    <name type="scientific">Winogradskya consettensis</name>
    <dbReference type="NCBI Taxonomy" id="113560"/>
    <lineage>
        <taxon>Bacteria</taxon>
        <taxon>Bacillati</taxon>
        <taxon>Actinomycetota</taxon>
        <taxon>Actinomycetes</taxon>
        <taxon>Micromonosporales</taxon>
        <taxon>Micromonosporaceae</taxon>
        <taxon>Winogradskya</taxon>
    </lineage>
</organism>
<protein>
    <submittedName>
        <fullName evidence="3">Ketosteroid isomerase</fullName>
    </submittedName>
</protein>
<dbReference type="Pfam" id="PF13474">
    <property type="entry name" value="SnoaL_3"/>
    <property type="match status" value="1"/>
</dbReference>
<sequence>MRYFIPGSSARQEIFSRDVEAGTAASTSPREKLPRQEHAMDEQAIREVIEGHAAALGTGQVKDILRYYADDAVQFTLAPPLRQPASAQDPEPLEHWLATFEQPPTLEVTALEITAGPEVAFASSLHCMRGIPKGQSEAFDLWHRVTHGLRKIEGTWLITHEHQSVPFEMDGSFRASLDLKP</sequence>
<evidence type="ECO:0000256" key="1">
    <source>
        <dbReference type="SAM" id="MobiDB-lite"/>
    </source>
</evidence>
<gene>
    <name evidence="3" type="ORF">Aco04nite_60770</name>
</gene>
<feature type="compositionally biased region" description="Basic and acidic residues" evidence="1">
    <location>
        <begin position="29"/>
        <end position="39"/>
    </location>
</feature>
<dbReference type="Proteomes" id="UP000680865">
    <property type="component" value="Unassembled WGS sequence"/>
</dbReference>
<dbReference type="InterPro" id="IPR032710">
    <property type="entry name" value="NTF2-like_dom_sf"/>
</dbReference>
<dbReference type="Gene3D" id="3.10.450.50">
    <property type="match status" value="1"/>
</dbReference>
<evidence type="ECO:0000313" key="3">
    <source>
        <dbReference type="EMBL" id="GIM78500.1"/>
    </source>
</evidence>
<evidence type="ECO:0000259" key="2">
    <source>
        <dbReference type="Pfam" id="PF13474"/>
    </source>
</evidence>
<reference evidence="3" key="1">
    <citation type="submission" date="2021-03" db="EMBL/GenBank/DDBJ databases">
        <title>Whole genome shotgun sequence of Actinoplanes consettensis NBRC 14913.</title>
        <authorList>
            <person name="Komaki H."/>
            <person name="Tamura T."/>
        </authorList>
    </citation>
    <scope>NUCLEOTIDE SEQUENCE</scope>
    <source>
        <strain evidence="3">NBRC 14913</strain>
    </source>
</reference>
<keyword evidence="4" id="KW-1185">Reference proteome</keyword>